<keyword evidence="2" id="KW-1185">Reference proteome</keyword>
<comment type="caution">
    <text evidence="1">The sequence shown here is derived from an EMBL/GenBank/DDBJ whole genome shotgun (WGS) entry which is preliminary data.</text>
</comment>
<organism evidence="1 2">
    <name type="scientific">Acorus calamus</name>
    <name type="common">Sweet flag</name>
    <dbReference type="NCBI Taxonomy" id="4465"/>
    <lineage>
        <taxon>Eukaryota</taxon>
        <taxon>Viridiplantae</taxon>
        <taxon>Streptophyta</taxon>
        <taxon>Embryophyta</taxon>
        <taxon>Tracheophyta</taxon>
        <taxon>Spermatophyta</taxon>
        <taxon>Magnoliopsida</taxon>
        <taxon>Liliopsida</taxon>
        <taxon>Acoraceae</taxon>
        <taxon>Acorus</taxon>
    </lineage>
</organism>
<proteinExistence type="predicted"/>
<accession>A0AAV9C7C0</accession>
<evidence type="ECO:0000313" key="2">
    <source>
        <dbReference type="Proteomes" id="UP001180020"/>
    </source>
</evidence>
<reference evidence="1" key="2">
    <citation type="submission" date="2023-06" db="EMBL/GenBank/DDBJ databases">
        <authorList>
            <person name="Ma L."/>
            <person name="Liu K.-W."/>
            <person name="Li Z."/>
            <person name="Hsiao Y.-Y."/>
            <person name="Qi Y."/>
            <person name="Fu T."/>
            <person name="Tang G."/>
            <person name="Zhang D."/>
            <person name="Sun W.-H."/>
            <person name="Liu D.-K."/>
            <person name="Li Y."/>
            <person name="Chen G.-Z."/>
            <person name="Liu X.-D."/>
            <person name="Liao X.-Y."/>
            <person name="Jiang Y.-T."/>
            <person name="Yu X."/>
            <person name="Hao Y."/>
            <person name="Huang J."/>
            <person name="Zhao X.-W."/>
            <person name="Ke S."/>
            <person name="Chen Y.-Y."/>
            <person name="Wu W.-L."/>
            <person name="Hsu J.-L."/>
            <person name="Lin Y.-F."/>
            <person name="Huang M.-D."/>
            <person name="Li C.-Y."/>
            <person name="Huang L."/>
            <person name="Wang Z.-W."/>
            <person name="Zhao X."/>
            <person name="Zhong W.-Y."/>
            <person name="Peng D.-H."/>
            <person name="Ahmad S."/>
            <person name="Lan S."/>
            <person name="Zhang J.-S."/>
            <person name="Tsai W.-C."/>
            <person name="Van De Peer Y."/>
            <person name="Liu Z.-J."/>
        </authorList>
    </citation>
    <scope>NUCLEOTIDE SEQUENCE</scope>
    <source>
        <strain evidence="1">CP</strain>
        <tissue evidence="1">Leaves</tissue>
    </source>
</reference>
<dbReference type="AlphaFoldDB" id="A0AAV9C7C0"/>
<dbReference type="Proteomes" id="UP001180020">
    <property type="component" value="Unassembled WGS sequence"/>
</dbReference>
<name>A0AAV9C7C0_ACOCL</name>
<sequence>MTSYYLPDIYTWIKNLPPIHQWSHTNPISLTICSPSLALSATQNQNPTSITFTITANLHLPIALWTSSPTKPNQETLAQLFSDVIHGVIRYGPNKNLSFLRRPQTIRFDDGFQDGFNYAFGTLLFLVCLYEAPEGRLRSECLNALAAAGLVGGSGSRKDAAVMVMRAVGSNVEERWMRAVNLAVTNWAMTEKPAKMRVPTFSYAVSASGLWKVQLWSPVVAMDIESPNGGGGGPPPPPPDERLRFSLAYQQLEGVVQLGYKVVVRENWIDVVVSVDNVRCDVSPLASNKLMAKRGSGAEEKHFPSSISIELTPIVQYDILSVSVSKSSDNPEREIGHETGIEGSFEPPGPYIGLHVSASETVTLSMKPWKFEQSVHGYSACLNWLLHDGANGREVVSSRPSRVSLFLRPKAWFRDRYSSVYRPFTKRGGVIFARDEYGESVRWKVCGQARGRRMEWEIRGKVWVTYWPNKHRTFYSETRRMQFREILYLTLP</sequence>
<protein>
    <submittedName>
        <fullName evidence="1">Uncharacterized protein</fullName>
    </submittedName>
</protein>
<dbReference type="PANTHER" id="PTHR31439">
    <property type="entry name" value="EXPRESSED PROTEIN"/>
    <property type="match status" value="1"/>
</dbReference>
<reference evidence="1" key="1">
    <citation type="journal article" date="2023" name="Nat. Commun.">
        <title>Diploid and tetraploid genomes of Acorus and the evolution of monocots.</title>
        <authorList>
            <person name="Ma L."/>
            <person name="Liu K.W."/>
            <person name="Li Z."/>
            <person name="Hsiao Y.Y."/>
            <person name="Qi Y."/>
            <person name="Fu T."/>
            <person name="Tang G.D."/>
            <person name="Zhang D."/>
            <person name="Sun W.H."/>
            <person name="Liu D.K."/>
            <person name="Li Y."/>
            <person name="Chen G.Z."/>
            <person name="Liu X.D."/>
            <person name="Liao X.Y."/>
            <person name="Jiang Y.T."/>
            <person name="Yu X."/>
            <person name="Hao Y."/>
            <person name="Huang J."/>
            <person name="Zhao X.W."/>
            <person name="Ke S."/>
            <person name="Chen Y.Y."/>
            <person name="Wu W.L."/>
            <person name="Hsu J.L."/>
            <person name="Lin Y.F."/>
            <person name="Huang M.D."/>
            <person name="Li C.Y."/>
            <person name="Huang L."/>
            <person name="Wang Z.W."/>
            <person name="Zhao X."/>
            <person name="Zhong W.Y."/>
            <person name="Peng D.H."/>
            <person name="Ahmad S."/>
            <person name="Lan S."/>
            <person name="Zhang J.S."/>
            <person name="Tsai W.C."/>
            <person name="Van de Peer Y."/>
            <person name="Liu Z.J."/>
        </authorList>
    </citation>
    <scope>NUCLEOTIDE SEQUENCE</scope>
    <source>
        <strain evidence="1">CP</strain>
    </source>
</reference>
<evidence type="ECO:0000313" key="1">
    <source>
        <dbReference type="EMBL" id="KAK1285025.1"/>
    </source>
</evidence>
<dbReference type="EMBL" id="JAUJYO010000020">
    <property type="protein sequence ID" value="KAK1285025.1"/>
    <property type="molecule type" value="Genomic_DNA"/>
</dbReference>
<gene>
    <name evidence="1" type="ORF">QJS10_CPB20g00264</name>
</gene>
<dbReference type="PANTHER" id="PTHR31439:SF4">
    <property type="entry name" value="NEURONAL PAS DOMAIN PROTEIN"/>
    <property type="match status" value="1"/>
</dbReference>